<proteinExistence type="predicted"/>
<keyword evidence="1" id="KW-0812">Transmembrane</keyword>
<feature type="transmembrane region" description="Helical" evidence="1">
    <location>
        <begin position="443"/>
        <end position="459"/>
    </location>
</feature>
<feature type="transmembrane region" description="Helical" evidence="1">
    <location>
        <begin position="412"/>
        <end position="431"/>
    </location>
</feature>
<dbReference type="AlphaFoldDB" id="A0A1V9ZNA5"/>
<keyword evidence="1" id="KW-0472">Membrane</keyword>
<name>A0A1V9ZNA5_9STRA</name>
<protein>
    <recommendedName>
        <fullName evidence="4">Transmembrane protein</fullName>
    </recommendedName>
</protein>
<feature type="transmembrane region" description="Helical" evidence="1">
    <location>
        <begin position="367"/>
        <end position="392"/>
    </location>
</feature>
<evidence type="ECO:0000313" key="3">
    <source>
        <dbReference type="Proteomes" id="UP000243217"/>
    </source>
</evidence>
<evidence type="ECO:0000313" key="2">
    <source>
        <dbReference type="EMBL" id="OQR99468.1"/>
    </source>
</evidence>
<gene>
    <name evidence="2" type="ORF">THRCLA_06506</name>
</gene>
<dbReference type="Proteomes" id="UP000243217">
    <property type="component" value="Unassembled WGS sequence"/>
</dbReference>
<keyword evidence="1" id="KW-1133">Transmembrane helix</keyword>
<dbReference type="EMBL" id="JNBS01001804">
    <property type="protein sequence ID" value="OQR99468.1"/>
    <property type="molecule type" value="Genomic_DNA"/>
</dbReference>
<keyword evidence="3" id="KW-1185">Reference proteome</keyword>
<feature type="transmembrane region" description="Helical" evidence="1">
    <location>
        <begin position="314"/>
        <end position="339"/>
    </location>
</feature>
<reference evidence="2 3" key="1">
    <citation type="journal article" date="2014" name="Genome Biol. Evol.">
        <title>The secreted proteins of Achlya hypogyna and Thraustotheca clavata identify the ancestral oomycete secretome and reveal gene acquisitions by horizontal gene transfer.</title>
        <authorList>
            <person name="Misner I."/>
            <person name="Blouin N."/>
            <person name="Leonard G."/>
            <person name="Richards T.A."/>
            <person name="Lane C.E."/>
        </authorList>
    </citation>
    <scope>NUCLEOTIDE SEQUENCE [LARGE SCALE GENOMIC DNA]</scope>
    <source>
        <strain evidence="2 3">ATCC 34112</strain>
    </source>
</reference>
<dbReference type="OrthoDB" id="156765at2759"/>
<feature type="transmembrane region" description="Helical" evidence="1">
    <location>
        <begin position="501"/>
        <end position="522"/>
    </location>
</feature>
<evidence type="ECO:0008006" key="4">
    <source>
        <dbReference type="Google" id="ProtNLM"/>
    </source>
</evidence>
<evidence type="ECO:0000256" key="1">
    <source>
        <dbReference type="SAM" id="Phobius"/>
    </source>
</evidence>
<organism evidence="2 3">
    <name type="scientific">Thraustotheca clavata</name>
    <dbReference type="NCBI Taxonomy" id="74557"/>
    <lineage>
        <taxon>Eukaryota</taxon>
        <taxon>Sar</taxon>
        <taxon>Stramenopiles</taxon>
        <taxon>Oomycota</taxon>
        <taxon>Saprolegniomycetes</taxon>
        <taxon>Saprolegniales</taxon>
        <taxon>Achlyaceae</taxon>
        <taxon>Thraustotheca</taxon>
    </lineage>
</organism>
<sequence>MSTAPGYEMSMAQAGYSASVPRLTVRGMIQFLGWSLLTLNSLGDPLKTLYGYYMSTDSSFQTLVWEMEVTNNFNNISSRVCNDSLPFLDCYYELPVDGTGSLAGSLCRSYYPVDKDPTQHVGNFFGNCTLVNGERIDIPNDEFASTQWSVQTSSPYRQCLSAIGEGEPFPCDTTTTTNGHQINYRPSQTEATMWCKEFGGYFILNRSSLVQEAFLVNVSDPDHPSFLSLALDVNTPVFSLENLIGCPAHIHIGGTASQITTSAWYGETVGSWTAHTTRTADLNRVSWNGSLVHVWTLHYSEGDITIVRLVYKDIFRLTMVSLVVIYRFTSIYYPIYLVYRRQQQSLPQWIAQSHHGLVVHKRERYNFLILFFLTAEAVASVEDIVVYCQHTVFTSSGSIGTFLLNYMSIMRIIWPCSFVLLVFTRLLGCLFQHQDMFKLCENLFLLGAPVVMLYVPFHVTKQGIRLFQGYRWTGMYCHHFTNTIHNVYSNQINCFYLFTQIFGWFIFVNATTTFLLSMLWYWKMPNKSMLSYLFSPPNHRVNPVSKPLELILQNSAKMILTNEARHSQYHVGGAANIAADGLVCLVYGNYHVVGYTAWGISYPIENQDGFVGVIRGRNVSFDDQLTVFDLLKQTSFPMVIGIPDLT</sequence>
<accession>A0A1V9ZNA5</accession>
<comment type="caution">
    <text evidence="2">The sequence shown here is derived from an EMBL/GenBank/DDBJ whole genome shotgun (WGS) entry which is preliminary data.</text>
</comment>